<dbReference type="Proteomes" id="UP000078560">
    <property type="component" value="Unassembled WGS sequence"/>
</dbReference>
<dbReference type="EMBL" id="FLQU01000281">
    <property type="protein sequence ID" value="SBS83447.1"/>
    <property type="molecule type" value="Genomic_DNA"/>
</dbReference>
<feature type="compositionally biased region" description="Polar residues" evidence="1">
    <location>
        <begin position="325"/>
        <end position="335"/>
    </location>
</feature>
<name>A0A1A8WF61_PLAOA</name>
<sequence length="354" mass="40895">MSSGITEKKNVISSYINRVKFPHVTGDSHTDKRIEYLWNLAISSIYENAKLSMKYVTLIKKITKNSLLLDNICCYYCNLIYIPFYNCEVKEVKGKNSMLYKCFLCNNKRKLNLQNFKQSTIKSEENKSEKLLPNKLTQINFFRINEIDDHEIKKKHKGQDVEKETSFNEVIDKSNGEEESMNGINCGEDSPIELSWENCDNETNKSENLPSDLQSNNAEEDIFSQKNMYEDMKNLFRIDYGTNTISCGRNDLFLQVNLNEKSETNASLHTDRKPHDVKALHMGNNLQKKRKRDVCNNVMNKANSEGVVDPTRKAIGTNKRKAPERTQNGTNSVTGDNFLNFNKKKKRKNILDIL</sequence>
<dbReference type="VEuPathDB" id="PlasmoDB:PocGH01_09019900"/>
<evidence type="ECO:0000313" key="4">
    <source>
        <dbReference type="Proteomes" id="UP000078546"/>
    </source>
</evidence>
<evidence type="ECO:0000313" key="3">
    <source>
        <dbReference type="EMBL" id="SBS90687.1"/>
    </source>
</evidence>
<organism evidence="3 4">
    <name type="scientific">Plasmodium ovale curtisi</name>
    <dbReference type="NCBI Taxonomy" id="864141"/>
    <lineage>
        <taxon>Eukaryota</taxon>
        <taxon>Sar</taxon>
        <taxon>Alveolata</taxon>
        <taxon>Apicomplexa</taxon>
        <taxon>Aconoidasida</taxon>
        <taxon>Haemosporida</taxon>
        <taxon>Plasmodiidae</taxon>
        <taxon>Plasmodium</taxon>
        <taxon>Plasmodium (Plasmodium)</taxon>
    </lineage>
</organism>
<dbReference type="EMBL" id="FLQV01000347">
    <property type="protein sequence ID" value="SBS90687.1"/>
    <property type="molecule type" value="Genomic_DNA"/>
</dbReference>
<gene>
    <name evidence="3" type="ORF">POVCU1_018890</name>
    <name evidence="2" type="ORF">POVCU2_0020950</name>
</gene>
<reference evidence="4 5" key="1">
    <citation type="submission" date="2016-05" db="EMBL/GenBank/DDBJ databases">
        <authorList>
            <person name="Naeem Raeece"/>
        </authorList>
    </citation>
    <scope>NUCLEOTIDE SEQUENCE [LARGE SCALE GENOMIC DNA]</scope>
</reference>
<evidence type="ECO:0000313" key="2">
    <source>
        <dbReference type="EMBL" id="SBS83447.1"/>
    </source>
</evidence>
<dbReference type="AlphaFoldDB" id="A0A1A8WF61"/>
<evidence type="ECO:0000256" key="1">
    <source>
        <dbReference type="SAM" id="MobiDB-lite"/>
    </source>
</evidence>
<evidence type="ECO:0000313" key="5">
    <source>
        <dbReference type="Proteomes" id="UP000078560"/>
    </source>
</evidence>
<dbReference type="Proteomes" id="UP000078546">
    <property type="component" value="Unassembled WGS sequence"/>
</dbReference>
<accession>A0A1A8WF61</accession>
<proteinExistence type="predicted"/>
<reference evidence="3" key="2">
    <citation type="submission" date="2016-05" db="EMBL/GenBank/DDBJ databases">
        <authorList>
            <person name="Lavstsen T."/>
            <person name="Jespersen J.S."/>
        </authorList>
    </citation>
    <scope>NUCLEOTIDE SEQUENCE [LARGE SCALE GENOMIC DNA]</scope>
</reference>
<feature type="region of interest" description="Disordered" evidence="1">
    <location>
        <begin position="316"/>
        <end position="338"/>
    </location>
</feature>
<protein>
    <submittedName>
        <fullName evidence="3">Uncharacterized protein</fullName>
    </submittedName>
</protein>